<dbReference type="AlphaFoldDB" id="A0A414VWX4"/>
<proteinExistence type="inferred from homology"/>
<evidence type="ECO:0000259" key="4">
    <source>
        <dbReference type="SMART" id="SM00382"/>
    </source>
</evidence>
<evidence type="ECO:0000256" key="3">
    <source>
        <dbReference type="ARBA" id="ARBA00022840"/>
    </source>
</evidence>
<sequence>MMNSDELVPKLVRACLDNDRRLVEEISTMLVKLYKKKQPNIAQEISQSLTYSRNGASAIRSVDVQPVPIDRETRFTLCKAEEPLEIDPPILSTETMEELNNFILERTEIEKLLIEDITPPNSLLFIGEPGVGKTYSAKWLSYKLNLPLITMDLATSISSYLGRSGQNIKHIFDYAKSFPSILLLDEIDAIAKRRDDASDLGELKRLVNVLLKELETWPSQSIIIAATNHPDLLDKAIWRRFDRTITFKTPEIGERKLLLQRYLGKYYDMLSPKALSFALQQTAHISAADIGKLCTHVKRKIVLAGSNSDLIVFEEFCLNSCDSKTQKIELCNLLREVDPSLSIRDISKITKIPATSVSRYLQNGGASNE</sequence>
<gene>
    <name evidence="5" type="ORF">DW222_17935</name>
</gene>
<dbReference type="SMART" id="SM00382">
    <property type="entry name" value="AAA"/>
    <property type="match status" value="1"/>
</dbReference>
<dbReference type="InterPro" id="IPR003593">
    <property type="entry name" value="AAA+_ATPase"/>
</dbReference>
<dbReference type="Gene3D" id="3.40.50.300">
    <property type="entry name" value="P-loop containing nucleotide triphosphate hydrolases"/>
    <property type="match status" value="1"/>
</dbReference>
<dbReference type="Pfam" id="PF00004">
    <property type="entry name" value="AAA"/>
    <property type="match status" value="1"/>
</dbReference>
<dbReference type="RefSeq" id="WP_118035138.1">
    <property type="nucleotide sequence ID" value="NZ_QRVB01000012.1"/>
</dbReference>
<comment type="caution">
    <text evidence="5">The sequence shown here is derived from an EMBL/GenBank/DDBJ whole genome shotgun (WGS) entry which is preliminary data.</text>
</comment>
<dbReference type="InterPro" id="IPR050221">
    <property type="entry name" value="26S_Proteasome_ATPase"/>
</dbReference>
<organism evidence="5 6">
    <name type="scientific">Blautia obeum</name>
    <dbReference type="NCBI Taxonomy" id="40520"/>
    <lineage>
        <taxon>Bacteria</taxon>
        <taxon>Bacillati</taxon>
        <taxon>Bacillota</taxon>
        <taxon>Clostridia</taxon>
        <taxon>Lachnospirales</taxon>
        <taxon>Lachnospiraceae</taxon>
        <taxon>Blautia</taxon>
    </lineage>
</organism>
<evidence type="ECO:0000256" key="1">
    <source>
        <dbReference type="ARBA" id="ARBA00006914"/>
    </source>
</evidence>
<name>A0A414VWX4_9FIRM</name>
<dbReference type="CDD" id="cd19481">
    <property type="entry name" value="RecA-like_protease"/>
    <property type="match status" value="1"/>
</dbReference>
<keyword evidence="3" id="KW-0067">ATP-binding</keyword>
<protein>
    <submittedName>
        <fullName evidence="5">AAA family ATPase</fullName>
    </submittedName>
</protein>
<dbReference type="GO" id="GO:0016887">
    <property type="term" value="F:ATP hydrolysis activity"/>
    <property type="evidence" value="ECO:0007669"/>
    <property type="project" value="InterPro"/>
</dbReference>
<dbReference type="Proteomes" id="UP000284024">
    <property type="component" value="Unassembled WGS sequence"/>
</dbReference>
<evidence type="ECO:0000313" key="6">
    <source>
        <dbReference type="Proteomes" id="UP000284024"/>
    </source>
</evidence>
<keyword evidence="2" id="KW-0547">Nucleotide-binding</keyword>
<dbReference type="EMBL" id="QRJH01000020">
    <property type="protein sequence ID" value="RHH14504.1"/>
    <property type="molecule type" value="Genomic_DNA"/>
</dbReference>
<feature type="domain" description="AAA+ ATPase" evidence="4">
    <location>
        <begin position="119"/>
        <end position="251"/>
    </location>
</feature>
<dbReference type="GO" id="GO:0005524">
    <property type="term" value="F:ATP binding"/>
    <property type="evidence" value="ECO:0007669"/>
    <property type="project" value="UniProtKB-KW"/>
</dbReference>
<dbReference type="PANTHER" id="PTHR23073">
    <property type="entry name" value="26S PROTEASOME REGULATORY SUBUNIT"/>
    <property type="match status" value="1"/>
</dbReference>
<evidence type="ECO:0000256" key="2">
    <source>
        <dbReference type="ARBA" id="ARBA00022741"/>
    </source>
</evidence>
<accession>A0A414VWX4</accession>
<reference evidence="5 6" key="1">
    <citation type="submission" date="2018-08" db="EMBL/GenBank/DDBJ databases">
        <title>A genome reference for cultivated species of the human gut microbiota.</title>
        <authorList>
            <person name="Zou Y."/>
            <person name="Xue W."/>
            <person name="Luo G."/>
        </authorList>
    </citation>
    <scope>NUCLEOTIDE SEQUENCE [LARGE SCALE GENOMIC DNA]</scope>
    <source>
        <strain evidence="5 6">AM18-2AC</strain>
    </source>
</reference>
<evidence type="ECO:0000313" key="5">
    <source>
        <dbReference type="EMBL" id="RHH14504.1"/>
    </source>
</evidence>
<dbReference type="SUPFAM" id="SSF52540">
    <property type="entry name" value="P-loop containing nucleoside triphosphate hydrolases"/>
    <property type="match status" value="1"/>
</dbReference>
<comment type="similarity">
    <text evidence="1">Belongs to the AAA ATPase family.</text>
</comment>
<dbReference type="InterPro" id="IPR027417">
    <property type="entry name" value="P-loop_NTPase"/>
</dbReference>
<dbReference type="InterPro" id="IPR003959">
    <property type="entry name" value="ATPase_AAA_core"/>
</dbReference>